<evidence type="ECO:0000259" key="12">
    <source>
        <dbReference type="Pfam" id="PF20258"/>
    </source>
</evidence>
<keyword evidence="5" id="KW-0808">Transferase</keyword>
<dbReference type="CDD" id="cd01998">
    <property type="entry name" value="MnmA_TRMU-like"/>
    <property type="match status" value="1"/>
</dbReference>
<dbReference type="Pfam" id="PF03054">
    <property type="entry name" value="tRNA_Me_trans"/>
    <property type="match status" value="1"/>
</dbReference>
<keyword evidence="10" id="KW-1015">Disulfide bond</keyword>
<dbReference type="EC" id="2.8.1.14" evidence="3"/>
<name>C1N0Y8_MICPC</name>
<keyword evidence="15" id="KW-1185">Reference proteome</keyword>
<dbReference type="eggNOG" id="KOG2805">
    <property type="taxonomic scope" value="Eukaryota"/>
</dbReference>
<dbReference type="Gene3D" id="3.40.50.620">
    <property type="entry name" value="HUPs"/>
    <property type="match status" value="1"/>
</dbReference>
<keyword evidence="7" id="KW-0547">Nucleotide-binding</keyword>
<dbReference type="Proteomes" id="UP000001876">
    <property type="component" value="Unassembled WGS sequence"/>
</dbReference>
<accession>C1N0Y8</accession>
<protein>
    <recommendedName>
        <fullName evidence="3">tRNA-5-taurinomethyluridine 2-sulfurtransferase</fullName>
        <ecNumber evidence="3">2.8.1.14</ecNumber>
    </recommendedName>
</protein>
<keyword evidence="9" id="KW-0694">RNA-binding</keyword>
<evidence type="ECO:0000313" key="15">
    <source>
        <dbReference type="Proteomes" id="UP000001876"/>
    </source>
</evidence>
<dbReference type="GeneID" id="9687156"/>
<dbReference type="NCBIfam" id="TIGR00420">
    <property type="entry name" value="trmU"/>
    <property type="match status" value="1"/>
</dbReference>
<evidence type="ECO:0000256" key="4">
    <source>
        <dbReference type="ARBA" id="ARBA00022555"/>
    </source>
</evidence>
<dbReference type="InterPro" id="IPR023382">
    <property type="entry name" value="MnmA-like_central_sf"/>
</dbReference>
<evidence type="ECO:0000313" key="14">
    <source>
        <dbReference type="EMBL" id="EEH54108.1"/>
    </source>
</evidence>
<gene>
    <name evidence="14" type="ORF">MICPUCDRAFT_44717</name>
</gene>
<dbReference type="InterPro" id="IPR046884">
    <property type="entry name" value="MnmA-like_central"/>
</dbReference>
<dbReference type="STRING" id="564608.C1N0Y8"/>
<evidence type="ECO:0000256" key="10">
    <source>
        <dbReference type="ARBA" id="ARBA00023157"/>
    </source>
</evidence>
<reference evidence="14 15" key="1">
    <citation type="journal article" date="2009" name="Science">
        <title>Green evolution and dynamic adaptations revealed by genomes of the marine picoeukaryotes Micromonas.</title>
        <authorList>
            <person name="Worden A.Z."/>
            <person name="Lee J.H."/>
            <person name="Mock T."/>
            <person name="Rouze P."/>
            <person name="Simmons M.P."/>
            <person name="Aerts A.L."/>
            <person name="Allen A.E."/>
            <person name="Cuvelier M.L."/>
            <person name="Derelle E."/>
            <person name="Everett M.V."/>
            <person name="Foulon E."/>
            <person name="Grimwood J."/>
            <person name="Gundlach H."/>
            <person name="Henrissat B."/>
            <person name="Napoli C."/>
            <person name="McDonald S.M."/>
            <person name="Parker M.S."/>
            <person name="Rombauts S."/>
            <person name="Salamov A."/>
            <person name="Von Dassow P."/>
            <person name="Badger J.H."/>
            <person name="Coutinho P.M."/>
            <person name="Demir E."/>
            <person name="Dubchak I."/>
            <person name="Gentemann C."/>
            <person name="Eikrem W."/>
            <person name="Gready J.E."/>
            <person name="John U."/>
            <person name="Lanier W."/>
            <person name="Lindquist E.A."/>
            <person name="Lucas S."/>
            <person name="Mayer K.F."/>
            <person name="Moreau H."/>
            <person name="Not F."/>
            <person name="Otillar R."/>
            <person name="Panaud O."/>
            <person name="Pangilinan J."/>
            <person name="Paulsen I."/>
            <person name="Piegu B."/>
            <person name="Poliakov A."/>
            <person name="Robbens S."/>
            <person name="Schmutz J."/>
            <person name="Toulza E."/>
            <person name="Wyss T."/>
            <person name="Zelensky A."/>
            <person name="Zhou K."/>
            <person name="Armbrust E.V."/>
            <person name="Bhattacharya D."/>
            <person name="Goodenough U.W."/>
            <person name="Van de Peer Y."/>
            <person name="Grigoriev I.V."/>
        </authorList>
    </citation>
    <scope>NUCLEOTIDE SEQUENCE [LARGE SCALE GENOMIC DNA]</scope>
    <source>
        <strain evidence="14 15">CCMP1545</strain>
    </source>
</reference>
<sequence>MKVAVLLSGGVDSSVALTLLQAAGHDVTAFYLQIWFQEDFRNYWDQCPWEDDLSEARAVCDLLRVPLEVVPLTRPYWDLVVSHSVEEISRGRTPNPDMLCNSRVKFGAFREWLAETHPGRFARVASGHYAALERPGGPFGGAGDDADADGKVKLVMSGDAHKDQTYFLAALSQAQLEGLSFPIGGLPKAEIRDIARRAGLPNANRKDSQGICFLGKVKFSEFVAEHLGERPGKIVEIETGLEIGEHRGFWFHTIGQRSGLGLSGGPWYVCGKDAKRNIVFITKDYYAGDKERRAFRLYCKVRHGERRYRCTLKFDPDGEGGRVVLDANDQGLAAGQFAVFYDGRECLGSGVIAERAAPIDVKVLVDPKSAAKRRSSDNSAPPAR</sequence>
<organism evidence="15">
    <name type="scientific">Micromonas pusilla (strain CCMP1545)</name>
    <name type="common">Picoplanktonic green alga</name>
    <dbReference type="NCBI Taxonomy" id="564608"/>
    <lineage>
        <taxon>Eukaryota</taxon>
        <taxon>Viridiplantae</taxon>
        <taxon>Chlorophyta</taxon>
        <taxon>Mamiellophyceae</taxon>
        <taxon>Mamiellales</taxon>
        <taxon>Mamiellaceae</taxon>
        <taxon>Micromonas</taxon>
    </lineage>
</organism>
<evidence type="ECO:0000256" key="9">
    <source>
        <dbReference type="ARBA" id="ARBA00022884"/>
    </source>
</evidence>
<proteinExistence type="inferred from homology"/>
<dbReference type="NCBIfam" id="NF001138">
    <property type="entry name" value="PRK00143.1"/>
    <property type="match status" value="1"/>
</dbReference>
<dbReference type="InterPro" id="IPR051305">
    <property type="entry name" value="tRNA_2-thiouridylase_MnmA"/>
</dbReference>
<dbReference type="FunFam" id="2.30.30.280:FF:000001">
    <property type="entry name" value="tRNA-specific 2-thiouridylase MnmA"/>
    <property type="match status" value="1"/>
</dbReference>
<dbReference type="PANTHER" id="PTHR43052">
    <property type="match status" value="1"/>
</dbReference>
<dbReference type="Pfam" id="PF20258">
    <property type="entry name" value="tRNA_Me_trans_C"/>
    <property type="match status" value="1"/>
</dbReference>
<dbReference type="EMBL" id="GG663744">
    <property type="protein sequence ID" value="EEH54108.1"/>
    <property type="molecule type" value="Genomic_DNA"/>
</dbReference>
<evidence type="ECO:0000256" key="6">
    <source>
        <dbReference type="ARBA" id="ARBA00022694"/>
    </source>
</evidence>
<dbReference type="Gene3D" id="2.30.30.280">
    <property type="entry name" value="Adenine nucleotide alpha hydrolases-like domains"/>
    <property type="match status" value="1"/>
</dbReference>
<keyword evidence="4" id="KW-0820">tRNA-binding</keyword>
<evidence type="ECO:0000256" key="1">
    <source>
        <dbReference type="ARBA" id="ARBA00003986"/>
    </source>
</evidence>
<dbReference type="KEGG" id="mpp:MICPUCDRAFT_44717"/>
<dbReference type="PANTHER" id="PTHR43052:SF1">
    <property type="entry name" value="TRNA-5-TAURINOMETHYLURIDINE 2-SULFURTRANSFERASE"/>
    <property type="match status" value="1"/>
</dbReference>
<dbReference type="SUPFAM" id="SSF52402">
    <property type="entry name" value="Adenine nucleotide alpha hydrolases-like"/>
    <property type="match status" value="1"/>
</dbReference>
<evidence type="ECO:0000259" key="13">
    <source>
        <dbReference type="Pfam" id="PF20259"/>
    </source>
</evidence>
<dbReference type="InterPro" id="IPR004506">
    <property type="entry name" value="MnmA-like"/>
</dbReference>
<evidence type="ECO:0000256" key="2">
    <source>
        <dbReference type="ARBA" id="ARBA00006191"/>
    </source>
</evidence>
<comment type="similarity">
    <text evidence="2">Belongs to the MnmA/TRMU family.</text>
</comment>
<evidence type="ECO:0000256" key="8">
    <source>
        <dbReference type="ARBA" id="ARBA00022840"/>
    </source>
</evidence>
<comment type="catalytic activity">
    <reaction evidence="11">
        <text>5-taurinomethyluridine(34) in tRNA + S-sulfanyl-L-cysteinyl-[protein] + AH2 + ATP = 5-taurinomethyl-2-thiouridine(34) in tRNA + L-cysteinyl-[protein] + A + AMP + diphosphate + H(+)</text>
        <dbReference type="Rhea" id="RHEA:47040"/>
        <dbReference type="Rhea" id="RHEA-COMP:10131"/>
        <dbReference type="Rhea" id="RHEA-COMP:11726"/>
        <dbReference type="Rhea" id="RHEA-COMP:11732"/>
        <dbReference type="Rhea" id="RHEA-COMP:11733"/>
        <dbReference type="ChEBI" id="CHEBI:13193"/>
        <dbReference type="ChEBI" id="CHEBI:15378"/>
        <dbReference type="ChEBI" id="CHEBI:17499"/>
        <dbReference type="ChEBI" id="CHEBI:29950"/>
        <dbReference type="ChEBI" id="CHEBI:30616"/>
        <dbReference type="ChEBI" id="CHEBI:33019"/>
        <dbReference type="ChEBI" id="CHEBI:61963"/>
        <dbReference type="ChEBI" id="CHEBI:87171"/>
        <dbReference type="ChEBI" id="CHEBI:87172"/>
        <dbReference type="ChEBI" id="CHEBI:456215"/>
        <dbReference type="EC" id="2.8.1.14"/>
    </reaction>
</comment>
<dbReference type="Pfam" id="PF20259">
    <property type="entry name" value="tRNA_Me_trans_M"/>
    <property type="match status" value="1"/>
</dbReference>
<dbReference type="OMA" id="PFYVWDL"/>
<evidence type="ECO:0000256" key="11">
    <source>
        <dbReference type="ARBA" id="ARBA00049564"/>
    </source>
</evidence>
<keyword evidence="6" id="KW-0819">tRNA processing</keyword>
<keyword evidence="8" id="KW-0067">ATP-binding</keyword>
<dbReference type="InterPro" id="IPR014729">
    <property type="entry name" value="Rossmann-like_a/b/a_fold"/>
</dbReference>
<dbReference type="GO" id="GO:0061708">
    <property type="term" value="F:tRNA-5-taurinomethyluridine 2-sulfurtransferase"/>
    <property type="evidence" value="ECO:0007669"/>
    <property type="project" value="UniProtKB-EC"/>
</dbReference>
<evidence type="ECO:0000256" key="5">
    <source>
        <dbReference type="ARBA" id="ARBA00022679"/>
    </source>
</evidence>
<dbReference type="OrthoDB" id="3685at2759"/>
<dbReference type="InterPro" id="IPR046885">
    <property type="entry name" value="MnmA-like_C"/>
</dbReference>
<dbReference type="GO" id="GO:0000049">
    <property type="term" value="F:tRNA binding"/>
    <property type="evidence" value="ECO:0007669"/>
    <property type="project" value="UniProtKB-KW"/>
</dbReference>
<evidence type="ECO:0000256" key="7">
    <source>
        <dbReference type="ARBA" id="ARBA00022741"/>
    </source>
</evidence>
<evidence type="ECO:0000256" key="3">
    <source>
        <dbReference type="ARBA" id="ARBA00011953"/>
    </source>
</evidence>
<dbReference type="AlphaFoldDB" id="C1N0Y8"/>
<feature type="domain" description="tRNA-specific 2-thiouridylase MnmA-like central" evidence="13">
    <location>
        <begin position="221"/>
        <end position="282"/>
    </location>
</feature>
<dbReference type="RefSeq" id="XP_003061478.1">
    <property type="nucleotide sequence ID" value="XM_003061432.1"/>
</dbReference>
<feature type="domain" description="tRNA-specific 2-thiouridylase MnmA-like C-terminal" evidence="12">
    <location>
        <begin position="285"/>
        <end position="352"/>
    </location>
</feature>
<dbReference type="GO" id="GO:0008033">
    <property type="term" value="P:tRNA processing"/>
    <property type="evidence" value="ECO:0007669"/>
    <property type="project" value="UniProtKB-KW"/>
</dbReference>
<dbReference type="GO" id="GO:0005524">
    <property type="term" value="F:ATP binding"/>
    <property type="evidence" value="ECO:0007669"/>
    <property type="project" value="UniProtKB-KW"/>
</dbReference>
<comment type="function">
    <text evidence="1">Catalyzes the 2-thiolation of uridine at the wobble position (U34) of mitochondrial tRNA(Lys), tRNA(Glu) and tRNA(Gln). Required for the formation of 5-taurinomethyl-2-thiouridine (tm5s2U) of mitochondrial tRNA(Lys), tRNA(Glu), and tRNA(Gln) at the wobble position. ATP is required to activate the C2 atom of the wobble base.</text>
</comment>